<dbReference type="HOGENOM" id="CLU_048702_0_0_9"/>
<organism evidence="2 3">
    <name type="scientific">Desulforudis audaxviator (strain MP104C)</name>
    <dbReference type="NCBI Taxonomy" id="477974"/>
    <lineage>
        <taxon>Bacteria</taxon>
        <taxon>Bacillati</taxon>
        <taxon>Bacillota</taxon>
        <taxon>Clostridia</taxon>
        <taxon>Thermoanaerobacterales</taxon>
        <taxon>Candidatus Desulforudaceae</taxon>
        <taxon>Candidatus Desulforudis</taxon>
    </lineage>
</organism>
<dbReference type="STRING" id="477974.Daud_0337"/>
<reference evidence="3" key="1">
    <citation type="submission" date="2007-10" db="EMBL/GenBank/DDBJ databases">
        <title>Complete sequence of chromosome of Desulforudis audaxviator MP104C.</title>
        <authorList>
            <person name="Copeland A."/>
            <person name="Lucas S."/>
            <person name="Lapidus A."/>
            <person name="Barry K."/>
            <person name="Glavina del Rio T."/>
            <person name="Dalin E."/>
            <person name="Tice H."/>
            <person name="Bruce D."/>
            <person name="Pitluck S."/>
            <person name="Lowry S.R."/>
            <person name="Larimer F."/>
            <person name="Land M.L."/>
            <person name="Hauser L."/>
            <person name="Kyrpides N."/>
            <person name="Ivanova N.N."/>
            <person name="Richardson P."/>
        </authorList>
    </citation>
    <scope>NUCLEOTIDE SEQUENCE [LARGE SCALE GENOMIC DNA]</scope>
    <source>
        <strain evidence="3">MP104C</strain>
    </source>
</reference>
<dbReference type="InterPro" id="IPR023473">
    <property type="entry name" value="AMMECR1"/>
</dbReference>
<dbReference type="InterPro" id="IPR002733">
    <property type="entry name" value="AMMECR1_domain"/>
</dbReference>
<evidence type="ECO:0000313" key="2">
    <source>
        <dbReference type="EMBL" id="ACA58895.1"/>
    </source>
</evidence>
<accession>B1I1C3</accession>
<keyword evidence="3" id="KW-1185">Reference proteome</keyword>
<dbReference type="Gene3D" id="3.30.700.20">
    <property type="entry name" value="Hypothetical protein ph0010, domain 1"/>
    <property type="match status" value="1"/>
</dbReference>
<dbReference type="InterPro" id="IPR036071">
    <property type="entry name" value="AMMECR1_dom_sf"/>
</dbReference>
<dbReference type="AlphaFoldDB" id="B1I1C3"/>
<evidence type="ECO:0000259" key="1">
    <source>
        <dbReference type="PROSITE" id="PS51112"/>
    </source>
</evidence>
<dbReference type="NCBIfam" id="TIGR04336">
    <property type="entry name" value="AmmeMemoSam_B"/>
    <property type="match status" value="1"/>
</dbReference>
<name>B1I1C3_DESAP</name>
<dbReference type="CDD" id="cd07951">
    <property type="entry name" value="ED_3B_N_AMMECR1"/>
    <property type="match status" value="1"/>
</dbReference>
<dbReference type="SUPFAM" id="SSF53213">
    <property type="entry name" value="LigB-like"/>
    <property type="match status" value="1"/>
</dbReference>
<dbReference type="Gene3D" id="3.40.830.10">
    <property type="entry name" value="LigB-like"/>
    <property type="match status" value="1"/>
</dbReference>
<reference evidence="2 3" key="2">
    <citation type="journal article" date="2008" name="Science">
        <title>Environmental genomics reveals a single-species ecosystem deep within Earth.</title>
        <authorList>
            <person name="Chivian D."/>
            <person name="Brodie E.L."/>
            <person name="Alm E.J."/>
            <person name="Culley D.E."/>
            <person name="Dehal P.S."/>
            <person name="Desantis T.Z."/>
            <person name="Gihring T.M."/>
            <person name="Lapidus A."/>
            <person name="Lin L.H."/>
            <person name="Lowry S.R."/>
            <person name="Moser D.P."/>
            <person name="Richardson P.M."/>
            <person name="Southam G."/>
            <person name="Wanger G."/>
            <person name="Pratt L.M."/>
            <person name="Andersen G.L."/>
            <person name="Hazen T.C."/>
            <person name="Brockman F.J."/>
            <person name="Arkin A.P."/>
            <person name="Onstott T.C."/>
        </authorList>
    </citation>
    <scope>NUCLEOTIDE SEQUENCE [LARGE SCALE GENOMIC DNA]</scope>
    <source>
        <strain evidence="2 3">MP104C</strain>
    </source>
</reference>
<feature type="domain" description="AMMECR1" evidence="1">
    <location>
        <begin position="302"/>
        <end position="470"/>
    </location>
</feature>
<dbReference type="NCBIfam" id="TIGR04335">
    <property type="entry name" value="AmmeMemoSam_A"/>
    <property type="match status" value="1"/>
</dbReference>
<keyword evidence="2" id="KW-0560">Oxidoreductase</keyword>
<dbReference type="OrthoDB" id="159752at2"/>
<dbReference type="EMBL" id="CP000860">
    <property type="protein sequence ID" value="ACA58895.1"/>
    <property type="molecule type" value="Genomic_DNA"/>
</dbReference>
<proteinExistence type="predicted"/>
<dbReference type="InterPro" id="IPR027485">
    <property type="entry name" value="AMMECR1_N"/>
</dbReference>
<dbReference type="Pfam" id="PF02900">
    <property type="entry name" value="LigB"/>
    <property type="match status" value="1"/>
</dbReference>
<dbReference type="KEGG" id="dau:Daud_0337"/>
<dbReference type="InterPro" id="IPR027623">
    <property type="entry name" value="AmmeMemoSam_A"/>
</dbReference>
<dbReference type="RefSeq" id="WP_012301487.1">
    <property type="nucleotide sequence ID" value="NC_010424.1"/>
</dbReference>
<dbReference type="eggNOG" id="COG3885">
    <property type="taxonomic scope" value="Bacteria"/>
</dbReference>
<evidence type="ECO:0000313" key="3">
    <source>
        <dbReference type="Proteomes" id="UP000008544"/>
    </source>
</evidence>
<dbReference type="SUPFAM" id="SSF143447">
    <property type="entry name" value="AMMECR1-like"/>
    <property type="match status" value="1"/>
</dbReference>
<dbReference type="PANTHER" id="PTHR13016:SF0">
    <property type="entry name" value="AMME SYNDROME CANDIDATE GENE 1 PROTEIN"/>
    <property type="match status" value="1"/>
</dbReference>
<dbReference type="eggNOG" id="COG2078">
    <property type="taxonomic scope" value="Bacteria"/>
</dbReference>
<dbReference type="GO" id="GO:0008198">
    <property type="term" value="F:ferrous iron binding"/>
    <property type="evidence" value="ECO:0007669"/>
    <property type="project" value="InterPro"/>
</dbReference>
<dbReference type="Gene3D" id="3.30.1490.150">
    <property type="entry name" value="Hypothetical protein ph0010, domain 2"/>
    <property type="match status" value="1"/>
</dbReference>
<dbReference type="PANTHER" id="PTHR13016">
    <property type="entry name" value="AMMECR1 HOMOLOG"/>
    <property type="match status" value="1"/>
</dbReference>
<dbReference type="PROSITE" id="PS51112">
    <property type="entry name" value="AMMECR1"/>
    <property type="match status" value="1"/>
</dbReference>
<keyword evidence="2" id="KW-0223">Dioxygenase</keyword>
<dbReference type="Proteomes" id="UP000008544">
    <property type="component" value="Chromosome"/>
</dbReference>
<dbReference type="Pfam" id="PF01871">
    <property type="entry name" value="AMMECR1"/>
    <property type="match status" value="1"/>
</dbReference>
<sequence length="470" mass="51489">MGVVLCGIVPHPPVMVPEVGSRRAAETADSQNALLELGRRIAGSGAETLVLITPHGSVFGEGVGITMVPRLRGDLGRFGAPEVSFNLPNDLELAAEIRIKCEPYNLLTVAVDEQAERIYRGRASTGLDHGVTVPLYWLRRAGVELPLIVVGMGLMSRERLYFFGRAVREAALDLKRKTALIASGDLSHRLTRDAPAGYSPRARDFDARVVELLRQGDLRGLVEIDEELAEEAGECGLRPIIMMLGALDGRDFRSEVLSYEAPFGVGYMVAVLTPGEPRSGDRDGLAEELQKRRAQIVAARRAKESYLVRLARRQVESHCRKTEPPEPGDVPPEFQRSGGTFVSIKKHGQLRGCIGTILPTRDSIVEEVLQNALAAANRDPRFFPVRAAELEDLQYSVDVLSPLEPVEDLSTLDPKKYGVVVSHGRRSGVLLPDLEGIDTVEKQLSIVREKAGIAPDAPIKVERFTVTRYT</sequence>
<dbReference type="InterPro" id="IPR004183">
    <property type="entry name" value="Xdiol_dOase_suB"/>
</dbReference>
<protein>
    <submittedName>
        <fullName evidence="2">Extradiol ring-cleavage dioxygenase, class III enzyme, subunit B</fullName>
    </submittedName>
</protein>
<dbReference type="GO" id="GO:0016702">
    <property type="term" value="F:oxidoreductase activity, acting on single donors with incorporation of molecular oxygen, incorporation of two atoms of oxygen"/>
    <property type="evidence" value="ECO:0007669"/>
    <property type="project" value="UniProtKB-ARBA"/>
</dbReference>
<gene>
    <name evidence="2" type="ordered locus">Daud_0337</name>
</gene>